<keyword evidence="2" id="KW-1185">Reference proteome</keyword>
<sequence>MPPEPAPSNPSPMAKDPPPPPSPPIAVKDAVYKLQLALLDGIHSEYQLFSAGSLLSRSDYEDVVTERSISNLCGYPLCPNSLPSDRSARKGRFKISREEKKLLDLRETGKYCSSACHAISKTFTASFKEERRAVSDPGKIWEVLGLFGELSLEDKGKKNGAMGVSELKILDKADAKAVEVSLEDWIGPSNAIEGYVPRDRSDLSSLPMSAKHQEKGSKPKETGTVEREEVVVGNETDFVSTVIIGDQLSASEASMGPQKNDSKPKANRKSKGKDIVEKAGKQSETQSRSALSKGPQGEVSVAAAVGKQNGTQLKSALKSSGVNPLSRNVTWADEKKAENMDAGNLFNGQKNKEKSESIKNSSVSEVNDESSLRFALAEACAIALSQAAEAVASGECDAEDAATEAGIVILPPVEVDEGNSSELMDVSELDRQSVKWPRKPVLLDADLFDCEDSWHDTPPEGFSLTLSPFATMWTALFGWLSASSLAYIYGRDESSQDDFLFVNGREYPRKVALSDGLSSEIKQTFAGCVSRSLPGVVADLRLPTPISFLEQFLGRLLDTMSYVDPLPPFRTNQWKVIVLLFIDALSVCRIPALTQYMSSKRMLLHKVLDSAQVGGEEYEVMKDLLIPLGRQPEFSAQSGG</sequence>
<accession>A0ACC2KHK0</accession>
<comment type="caution">
    <text evidence="1">The sequence shown here is derived from an EMBL/GenBank/DDBJ whole genome shotgun (WGS) entry which is preliminary data.</text>
</comment>
<name>A0ACC2KHK0_PERAE</name>
<reference evidence="1 2" key="1">
    <citation type="journal article" date="2022" name="Hortic Res">
        <title>A haplotype resolved chromosomal level avocado genome allows analysis of novel avocado genes.</title>
        <authorList>
            <person name="Nath O."/>
            <person name="Fletcher S.J."/>
            <person name="Hayward A."/>
            <person name="Shaw L.M."/>
            <person name="Masouleh A.K."/>
            <person name="Furtado A."/>
            <person name="Henry R.J."/>
            <person name="Mitter N."/>
        </authorList>
    </citation>
    <scope>NUCLEOTIDE SEQUENCE [LARGE SCALE GENOMIC DNA]</scope>
    <source>
        <strain evidence="2">cv. Hass</strain>
    </source>
</reference>
<proteinExistence type="predicted"/>
<dbReference type="Proteomes" id="UP001234297">
    <property type="component" value="Chromosome 9"/>
</dbReference>
<protein>
    <submittedName>
        <fullName evidence="1">Uncharacterized protein</fullName>
    </submittedName>
</protein>
<dbReference type="EMBL" id="CM056817">
    <property type="protein sequence ID" value="KAJ8620440.1"/>
    <property type="molecule type" value="Genomic_DNA"/>
</dbReference>
<evidence type="ECO:0000313" key="2">
    <source>
        <dbReference type="Proteomes" id="UP001234297"/>
    </source>
</evidence>
<gene>
    <name evidence="1" type="ORF">MRB53_028969</name>
</gene>
<evidence type="ECO:0000313" key="1">
    <source>
        <dbReference type="EMBL" id="KAJ8620440.1"/>
    </source>
</evidence>
<organism evidence="1 2">
    <name type="scientific">Persea americana</name>
    <name type="common">Avocado</name>
    <dbReference type="NCBI Taxonomy" id="3435"/>
    <lineage>
        <taxon>Eukaryota</taxon>
        <taxon>Viridiplantae</taxon>
        <taxon>Streptophyta</taxon>
        <taxon>Embryophyta</taxon>
        <taxon>Tracheophyta</taxon>
        <taxon>Spermatophyta</taxon>
        <taxon>Magnoliopsida</taxon>
        <taxon>Magnoliidae</taxon>
        <taxon>Laurales</taxon>
        <taxon>Lauraceae</taxon>
        <taxon>Persea</taxon>
    </lineage>
</organism>